<gene>
    <name evidence="2" type="ORF">CB695_22400</name>
</gene>
<keyword evidence="1" id="KW-0175">Coiled coil</keyword>
<evidence type="ECO:0000256" key="1">
    <source>
        <dbReference type="SAM" id="Coils"/>
    </source>
</evidence>
<comment type="caution">
    <text evidence="2">The sequence shown here is derived from an EMBL/GenBank/DDBJ whole genome shotgun (WGS) entry which is preliminary data.</text>
</comment>
<dbReference type="Gene3D" id="1.10.287.1490">
    <property type="match status" value="1"/>
</dbReference>
<evidence type="ECO:0000313" key="2">
    <source>
        <dbReference type="EMBL" id="EDH8304218.1"/>
    </source>
</evidence>
<evidence type="ECO:0008006" key="3">
    <source>
        <dbReference type="Google" id="ProtNLM"/>
    </source>
</evidence>
<feature type="coiled-coil region" evidence="1">
    <location>
        <begin position="284"/>
        <end position="353"/>
    </location>
</feature>
<protein>
    <recommendedName>
        <fullName evidence="3">Virion structural protein</fullName>
    </recommendedName>
</protein>
<name>A0A635RCA2_SALET</name>
<dbReference type="EMBL" id="AAMIYH010000027">
    <property type="protein sequence ID" value="EDH8304218.1"/>
    <property type="molecule type" value="Genomic_DNA"/>
</dbReference>
<sequence>MASIVYQYPLDLTGSLTSNAVERQITLGTGKVNRAFAFPDGPFFADTFRLRVANRPDATYERGTDYELIFAHPTYEKLTKNREIVMAVVVTNTAIPTDITVSAQVVGGPQSANIVAIEQAIAELNLDNRTIAFKDLRNVPDTFPSAPTYKDVGDIYGFEYIITVLAGIKDAISSGDAVQLENIKAILESLKNDFLDALNAHINATGNVHHLDIHQVNGLTETEIRALIRDVQSAIDATITEINALKKADEALGRRIDAVVNSLEAWNDQLNVVAQNYQKMALALANLNSLVLQLQKSINDLNTKLNQVIQRVDALEQQGQETDQKIDQLQQNLDALKQQVNNNTNAISQANQNLQNHIAADDPHTGYLHKRYGGVVQAPVHVNANLTSRDDVQAEAGTR</sequence>
<accession>A0A635RCA2</accession>
<dbReference type="SUPFAM" id="SSF57997">
    <property type="entry name" value="Tropomyosin"/>
    <property type="match status" value="1"/>
</dbReference>
<dbReference type="AlphaFoldDB" id="A0A635RCA2"/>
<reference evidence="2" key="1">
    <citation type="submission" date="2018-07" db="EMBL/GenBank/DDBJ databases">
        <authorList>
            <person name="Ashton P.M."/>
            <person name="Dallman T."/>
            <person name="Nair S."/>
            <person name="De Pinna E."/>
            <person name="Peters T."/>
            <person name="Grant K."/>
        </authorList>
    </citation>
    <scope>NUCLEOTIDE SEQUENCE</scope>
    <source>
        <strain evidence="2">368335</strain>
    </source>
</reference>
<proteinExistence type="predicted"/>
<organism evidence="2">
    <name type="scientific">Salmonella enterica subsp. enterica serovar Chester</name>
    <dbReference type="NCBI Taxonomy" id="149386"/>
    <lineage>
        <taxon>Bacteria</taxon>
        <taxon>Pseudomonadati</taxon>
        <taxon>Pseudomonadota</taxon>
        <taxon>Gammaproteobacteria</taxon>
        <taxon>Enterobacterales</taxon>
        <taxon>Enterobacteriaceae</taxon>
        <taxon>Salmonella</taxon>
    </lineage>
</organism>